<dbReference type="AlphaFoldDB" id="A0A5M6CJ86"/>
<dbReference type="Proteomes" id="UP000323632">
    <property type="component" value="Unassembled WGS sequence"/>
</dbReference>
<keyword evidence="1" id="KW-0472">Membrane</keyword>
<dbReference type="GO" id="GO:0016787">
    <property type="term" value="F:hydrolase activity"/>
    <property type="evidence" value="ECO:0007669"/>
    <property type="project" value="InterPro"/>
</dbReference>
<sequence length="327" mass="36878">MKLLKTYHIGRQKQFLTGNIVFVSFALILICMHSIKVFAKTDSSVSQNDTLIFVSDTQAPLFAETIIHRTPFNAVATKMIFDDILQKRPQNVFLLGDVVAAGSKPKRWKKIDLFLDSIRSYKGNVWACLGNHEYIYNGRIGIAAFQKRFPEHSKTGYYVIRDSVAVLLMNSNFSKLTVDEQAKQKDYYKKTLAALNENDSVKAIIVACHHSPYSNSKVVGSNKKVQDAFVTSFLKTPKCKLFLSGHSHNFEHFKIEGKTFLVIGGGGGIGQPLNTKANRIVCEDDDCHPLFHYLMVKRNTDHLIIICREVNDDLKGFSNVLNLKLSL</sequence>
<keyword evidence="4" id="KW-1185">Reference proteome</keyword>
<gene>
    <name evidence="3" type="ORF">F0919_10860</name>
</gene>
<dbReference type="InterPro" id="IPR004843">
    <property type="entry name" value="Calcineurin-like_PHP"/>
</dbReference>
<dbReference type="InterPro" id="IPR029052">
    <property type="entry name" value="Metallo-depent_PP-like"/>
</dbReference>
<comment type="caution">
    <text evidence="3">The sequence shown here is derived from an EMBL/GenBank/DDBJ whole genome shotgun (WGS) entry which is preliminary data.</text>
</comment>
<dbReference type="PANTHER" id="PTHR43143">
    <property type="entry name" value="METALLOPHOSPHOESTERASE, CALCINEURIN SUPERFAMILY"/>
    <property type="match status" value="1"/>
</dbReference>
<protein>
    <submittedName>
        <fullName evidence="3">Metallophosphoesterase</fullName>
    </submittedName>
</protein>
<proteinExistence type="predicted"/>
<evidence type="ECO:0000259" key="2">
    <source>
        <dbReference type="Pfam" id="PF00149"/>
    </source>
</evidence>
<dbReference type="InterPro" id="IPR051918">
    <property type="entry name" value="STPP_CPPED1"/>
</dbReference>
<evidence type="ECO:0000256" key="1">
    <source>
        <dbReference type="SAM" id="Phobius"/>
    </source>
</evidence>
<accession>A0A5M6CJ86</accession>
<reference evidence="3 4" key="1">
    <citation type="submission" date="2019-09" db="EMBL/GenBank/DDBJ databases">
        <title>Genome sequence and assembly of Taibaiella sp.</title>
        <authorList>
            <person name="Chhetri G."/>
        </authorList>
    </citation>
    <scope>NUCLEOTIDE SEQUENCE [LARGE SCALE GENOMIC DNA]</scope>
    <source>
        <strain evidence="3 4">KVB11</strain>
    </source>
</reference>
<feature type="domain" description="Calcineurin-like phosphoesterase" evidence="2">
    <location>
        <begin position="51"/>
        <end position="249"/>
    </location>
</feature>
<feature type="transmembrane region" description="Helical" evidence="1">
    <location>
        <begin position="20"/>
        <end position="39"/>
    </location>
</feature>
<organism evidence="3 4">
    <name type="scientific">Taibaiella lutea</name>
    <dbReference type="NCBI Taxonomy" id="2608001"/>
    <lineage>
        <taxon>Bacteria</taxon>
        <taxon>Pseudomonadati</taxon>
        <taxon>Bacteroidota</taxon>
        <taxon>Chitinophagia</taxon>
        <taxon>Chitinophagales</taxon>
        <taxon>Chitinophagaceae</taxon>
        <taxon>Taibaiella</taxon>
    </lineage>
</organism>
<dbReference type="EMBL" id="VWSH01000002">
    <property type="protein sequence ID" value="KAA5535083.1"/>
    <property type="molecule type" value="Genomic_DNA"/>
</dbReference>
<dbReference type="SUPFAM" id="SSF56300">
    <property type="entry name" value="Metallo-dependent phosphatases"/>
    <property type="match status" value="1"/>
</dbReference>
<dbReference type="Gene3D" id="3.60.21.10">
    <property type="match status" value="1"/>
</dbReference>
<name>A0A5M6CJ86_9BACT</name>
<keyword evidence="1" id="KW-1133">Transmembrane helix</keyword>
<dbReference type="PANTHER" id="PTHR43143:SF1">
    <property type="entry name" value="SERINE_THREONINE-PROTEIN PHOSPHATASE CPPED1"/>
    <property type="match status" value="1"/>
</dbReference>
<dbReference type="Pfam" id="PF00149">
    <property type="entry name" value="Metallophos"/>
    <property type="match status" value="1"/>
</dbReference>
<dbReference type="CDD" id="cd00838">
    <property type="entry name" value="MPP_superfamily"/>
    <property type="match status" value="1"/>
</dbReference>
<evidence type="ECO:0000313" key="4">
    <source>
        <dbReference type="Proteomes" id="UP000323632"/>
    </source>
</evidence>
<keyword evidence="1" id="KW-0812">Transmembrane</keyword>
<evidence type="ECO:0000313" key="3">
    <source>
        <dbReference type="EMBL" id="KAA5535083.1"/>
    </source>
</evidence>